<dbReference type="RefSeq" id="WP_092734004.1">
    <property type="nucleotide sequence ID" value="NZ_FNPC01000008.1"/>
</dbReference>
<evidence type="ECO:0000259" key="3">
    <source>
        <dbReference type="Pfam" id="PF24035"/>
    </source>
</evidence>
<dbReference type="InterPro" id="IPR036388">
    <property type="entry name" value="WH-like_DNA-bd_sf"/>
</dbReference>
<protein>
    <recommendedName>
        <fullName evidence="3">DUF7344 domain-containing protein</fullName>
    </recommendedName>
</protein>
<gene>
    <name evidence="4" type="ORF">SAMN05216564_10883</name>
</gene>
<keyword evidence="2" id="KW-0472">Membrane</keyword>
<proteinExistence type="predicted"/>
<feature type="transmembrane region" description="Helical" evidence="2">
    <location>
        <begin position="153"/>
        <end position="175"/>
    </location>
</feature>
<dbReference type="Proteomes" id="UP000199079">
    <property type="component" value="Unassembled WGS sequence"/>
</dbReference>
<organism evidence="4 5">
    <name type="scientific">Halopenitus persicus</name>
    <dbReference type="NCBI Taxonomy" id="1048396"/>
    <lineage>
        <taxon>Archaea</taxon>
        <taxon>Methanobacteriati</taxon>
        <taxon>Methanobacteriota</taxon>
        <taxon>Stenosarchaea group</taxon>
        <taxon>Halobacteria</taxon>
        <taxon>Halobacteriales</taxon>
        <taxon>Haloferacaceae</taxon>
        <taxon>Halopenitus</taxon>
    </lineage>
</organism>
<dbReference type="OrthoDB" id="331021at2157"/>
<accession>A0A1H3M1B9</accession>
<evidence type="ECO:0000313" key="5">
    <source>
        <dbReference type="Proteomes" id="UP000199079"/>
    </source>
</evidence>
<keyword evidence="2" id="KW-0812">Transmembrane</keyword>
<sequence length="207" mass="22839">MTGLLALAAGRHASDPEEIDPEKIDAASDPGEADEASADRELPKDTVFSMLSNRRRRRVIEHLSTAEDGQMTIRDLSEVIAAEENDVSRREVTYKQRKRVYTSLYQIHLPTLDDNGIVEYEKRSGVVELAPTAKDCTVYLESISDGQLSWREYWLGLAAVSTAFVTTATLGYLPYFSQNGHVSALLVASTIALSAIAFAVSSARDRR</sequence>
<evidence type="ECO:0000256" key="1">
    <source>
        <dbReference type="SAM" id="MobiDB-lite"/>
    </source>
</evidence>
<dbReference type="Pfam" id="PF24035">
    <property type="entry name" value="DUF7344"/>
    <property type="match status" value="1"/>
</dbReference>
<reference evidence="5" key="1">
    <citation type="submission" date="2016-10" db="EMBL/GenBank/DDBJ databases">
        <authorList>
            <person name="Varghese N."/>
            <person name="Submissions S."/>
        </authorList>
    </citation>
    <scope>NUCLEOTIDE SEQUENCE [LARGE SCALE GENOMIC DNA]</scope>
    <source>
        <strain evidence="5">DC30,IBRC 10041,KCTC 4046</strain>
    </source>
</reference>
<dbReference type="EMBL" id="FNPC01000008">
    <property type="protein sequence ID" value="SDY70058.1"/>
    <property type="molecule type" value="Genomic_DNA"/>
</dbReference>
<feature type="domain" description="DUF7344" evidence="3">
    <location>
        <begin position="48"/>
        <end position="128"/>
    </location>
</feature>
<feature type="region of interest" description="Disordered" evidence="1">
    <location>
        <begin position="1"/>
        <end position="41"/>
    </location>
</feature>
<name>A0A1H3M1B9_9EURY</name>
<keyword evidence="2" id="KW-1133">Transmembrane helix</keyword>
<keyword evidence="5" id="KW-1185">Reference proteome</keyword>
<dbReference type="InterPro" id="IPR055768">
    <property type="entry name" value="DUF7344"/>
</dbReference>
<dbReference type="AlphaFoldDB" id="A0A1H3M1B9"/>
<dbReference type="Gene3D" id="1.10.10.10">
    <property type="entry name" value="Winged helix-like DNA-binding domain superfamily/Winged helix DNA-binding domain"/>
    <property type="match status" value="1"/>
</dbReference>
<feature type="transmembrane region" description="Helical" evidence="2">
    <location>
        <begin position="181"/>
        <end position="200"/>
    </location>
</feature>
<evidence type="ECO:0000256" key="2">
    <source>
        <dbReference type="SAM" id="Phobius"/>
    </source>
</evidence>
<evidence type="ECO:0000313" key="4">
    <source>
        <dbReference type="EMBL" id="SDY70058.1"/>
    </source>
</evidence>